<reference evidence="3" key="2">
    <citation type="submission" date="2010-04" db="EMBL/GenBank/DDBJ databases">
        <authorList>
            <person name="Buell R."/>
            <person name="Hamilton J."/>
            <person name="Hostetler J."/>
        </authorList>
    </citation>
    <scope>NUCLEOTIDE SEQUENCE [LARGE SCALE GENOMIC DNA]</scope>
    <source>
        <strain evidence="3">DAOM:BR144</strain>
    </source>
</reference>
<dbReference type="VEuPathDB" id="FungiDB:PYU1_G004729"/>
<dbReference type="InParanoid" id="K3WIE8"/>
<reference evidence="3" key="1">
    <citation type="journal article" date="2010" name="Genome Biol.">
        <title>Genome sequence of the necrotrophic plant pathogen Pythium ultimum reveals original pathogenicity mechanisms and effector repertoire.</title>
        <authorList>
            <person name="Levesque C.A."/>
            <person name="Brouwer H."/>
            <person name="Cano L."/>
            <person name="Hamilton J.P."/>
            <person name="Holt C."/>
            <person name="Huitema E."/>
            <person name="Raffaele S."/>
            <person name="Robideau G.P."/>
            <person name="Thines M."/>
            <person name="Win J."/>
            <person name="Zerillo M.M."/>
            <person name="Beakes G.W."/>
            <person name="Boore J.L."/>
            <person name="Busam D."/>
            <person name="Dumas B."/>
            <person name="Ferriera S."/>
            <person name="Fuerstenberg S.I."/>
            <person name="Gachon C.M."/>
            <person name="Gaulin E."/>
            <person name="Govers F."/>
            <person name="Grenville-Briggs L."/>
            <person name="Horner N."/>
            <person name="Hostetler J."/>
            <person name="Jiang R.H."/>
            <person name="Johnson J."/>
            <person name="Krajaejun T."/>
            <person name="Lin H."/>
            <person name="Meijer H.J."/>
            <person name="Moore B."/>
            <person name="Morris P."/>
            <person name="Phuntmart V."/>
            <person name="Puiu D."/>
            <person name="Shetty J."/>
            <person name="Stajich J.E."/>
            <person name="Tripathy S."/>
            <person name="Wawra S."/>
            <person name="van West P."/>
            <person name="Whitty B.R."/>
            <person name="Coutinho P.M."/>
            <person name="Henrissat B."/>
            <person name="Martin F."/>
            <person name="Thomas P.D."/>
            <person name="Tyler B.M."/>
            <person name="De Vries R.P."/>
            <person name="Kamoun S."/>
            <person name="Yandell M."/>
            <person name="Tisserat N."/>
            <person name="Buell C.R."/>
        </authorList>
    </citation>
    <scope>NUCLEOTIDE SEQUENCE</scope>
    <source>
        <strain evidence="3">DAOM:BR144</strain>
    </source>
</reference>
<dbReference type="EMBL" id="GL376631">
    <property type="status" value="NOT_ANNOTATED_CDS"/>
    <property type="molecule type" value="Genomic_DNA"/>
</dbReference>
<dbReference type="Proteomes" id="UP000019132">
    <property type="component" value="Unassembled WGS sequence"/>
</dbReference>
<dbReference type="EnsemblProtists" id="PYU1_T004740">
    <property type="protein sequence ID" value="PYU1_T004740"/>
    <property type="gene ID" value="PYU1_G004729"/>
</dbReference>
<evidence type="ECO:0000313" key="3">
    <source>
        <dbReference type="Proteomes" id="UP000019132"/>
    </source>
</evidence>
<keyword evidence="3" id="KW-1185">Reference proteome</keyword>
<dbReference type="AlphaFoldDB" id="K3WIE8"/>
<accession>K3WIE8</accession>
<feature type="region of interest" description="Disordered" evidence="1">
    <location>
        <begin position="370"/>
        <end position="391"/>
    </location>
</feature>
<protein>
    <submittedName>
        <fullName evidence="2">Uncharacterized protein</fullName>
    </submittedName>
</protein>
<proteinExistence type="predicted"/>
<sequence length="410" mass="45538">MRTECGIAIFGTAAEENGARRTIREAKRMKSIRHGLVILTDASRCGDGGENANEKNNQGFGAERYMEAVRTLVQEYVFMAQKMQQPHPCDACCGSERGDNDDGEDAVVDQDTTGVAGTRLVLSINFVASYNAKAIACQQVEMERPVAVTRRNQRLLQGISRRVDDCLSCLKGQPSYHDDVEVSSAALVRALEWFKDSSFTVSVIAPSDSIPLRQVPSLASALTKLREVQFVLLRSDDERAVQSSQNILRLLRAIKRSENPMCGIRQIDNYALQLHGLTIQSEFYLMVPSRGESVNVQFLFFRVASAEEVLVPPPEHCQTKAPLPNTVEDHATFELLRQIPRREFNPFHYRSDAISASMIIRKTSSKAELHAQGSATASKPKVKKSKKGLSAEHSLKSYAPILTSKRKKLV</sequence>
<name>K3WIE8_GLOUD</name>
<reference evidence="2" key="3">
    <citation type="submission" date="2015-02" db="UniProtKB">
        <authorList>
            <consortium name="EnsemblProtists"/>
        </authorList>
    </citation>
    <scope>IDENTIFICATION</scope>
    <source>
        <strain evidence="2">DAOM BR144</strain>
    </source>
</reference>
<dbReference type="eggNOG" id="ENOG502T2IZ">
    <property type="taxonomic scope" value="Eukaryota"/>
</dbReference>
<dbReference type="HOGENOM" id="CLU_671736_0_0_1"/>
<organism evidence="2 3">
    <name type="scientific">Globisporangium ultimum (strain ATCC 200006 / CBS 805.95 / DAOM BR144)</name>
    <name type="common">Pythium ultimum</name>
    <dbReference type="NCBI Taxonomy" id="431595"/>
    <lineage>
        <taxon>Eukaryota</taxon>
        <taxon>Sar</taxon>
        <taxon>Stramenopiles</taxon>
        <taxon>Oomycota</taxon>
        <taxon>Peronosporomycetes</taxon>
        <taxon>Pythiales</taxon>
        <taxon>Pythiaceae</taxon>
        <taxon>Globisporangium</taxon>
    </lineage>
</organism>
<evidence type="ECO:0000313" key="2">
    <source>
        <dbReference type="EnsemblProtists" id="PYU1_T004740"/>
    </source>
</evidence>
<evidence type="ECO:0000256" key="1">
    <source>
        <dbReference type="SAM" id="MobiDB-lite"/>
    </source>
</evidence>